<evidence type="ECO:0000313" key="3">
    <source>
        <dbReference type="EMBL" id="KAJ4770901.1"/>
    </source>
</evidence>
<dbReference type="AlphaFoldDB" id="A0AAV8DUN7"/>
<evidence type="ECO:0000256" key="1">
    <source>
        <dbReference type="SAM" id="MobiDB-lite"/>
    </source>
</evidence>
<feature type="region of interest" description="Disordered" evidence="1">
    <location>
        <begin position="352"/>
        <end position="387"/>
    </location>
</feature>
<gene>
    <name evidence="3" type="ORF">LUZ62_055158</name>
</gene>
<evidence type="ECO:0000259" key="2">
    <source>
        <dbReference type="PROSITE" id="PS50858"/>
    </source>
</evidence>
<dbReference type="InterPro" id="IPR005607">
    <property type="entry name" value="BSD_dom"/>
</dbReference>
<dbReference type="Gene3D" id="1.10.3970.10">
    <property type="entry name" value="BSD domain"/>
    <property type="match status" value="1"/>
</dbReference>
<feature type="domain" description="BSD" evidence="2">
    <location>
        <begin position="162"/>
        <end position="214"/>
    </location>
</feature>
<dbReference type="Pfam" id="PF03909">
    <property type="entry name" value="BSD"/>
    <property type="match status" value="1"/>
</dbReference>
<feature type="compositionally biased region" description="Polar residues" evidence="1">
    <location>
        <begin position="366"/>
        <end position="376"/>
    </location>
</feature>
<sequence>MSWLAKSLATSLRLSPSDQDPQSTTTTSEPEPESESDTINRTVKEDLSDLTQTLSRQFWGVASFLSPSDDSPEIDGSPRIDGIKSDFAEIGTQFKSGISLISNAKVVSEVSKMATSFLQFGSDDDEEEEEDGEDVVDDEVVGFVRDLVMHPKTWVDFPDFYSNDLELSEAQAEHILAMEQLVPELADFKNELCPSSMTEGRFWTIYFLLLFPKLDKDDAELLSSPQIMKAREMLLKGPCEQQSNQPEKPETKSFHTEVPSVREPTLEEKVILPIQTDEHLAHTSSAQIIDKTVTEEELAVDKSIDWFEEEIDEADQDTGKTDAGRVGQVEVDVSFSDLEEDDDDDYVIRKKEIVTNKGGNGNGTGIVSSPESNKSSDWLEVDDLVVD</sequence>
<organism evidence="3 4">
    <name type="scientific">Rhynchospora pubera</name>
    <dbReference type="NCBI Taxonomy" id="906938"/>
    <lineage>
        <taxon>Eukaryota</taxon>
        <taxon>Viridiplantae</taxon>
        <taxon>Streptophyta</taxon>
        <taxon>Embryophyta</taxon>
        <taxon>Tracheophyta</taxon>
        <taxon>Spermatophyta</taxon>
        <taxon>Magnoliopsida</taxon>
        <taxon>Liliopsida</taxon>
        <taxon>Poales</taxon>
        <taxon>Cyperaceae</taxon>
        <taxon>Cyperoideae</taxon>
        <taxon>Rhynchosporeae</taxon>
        <taxon>Rhynchospora</taxon>
    </lineage>
</organism>
<protein>
    <submittedName>
        <fullName evidence="3">BSD domain containing protein</fullName>
    </submittedName>
</protein>
<dbReference type="PANTHER" id="PTHR31923:SF4">
    <property type="entry name" value="BSD DOMAIN-CONTAINING PROTEIN"/>
    <property type="match status" value="1"/>
</dbReference>
<feature type="region of interest" description="Disordered" evidence="1">
    <location>
        <begin position="1"/>
        <end position="46"/>
    </location>
</feature>
<comment type="caution">
    <text evidence="3">The sequence shown here is derived from an EMBL/GenBank/DDBJ whole genome shotgun (WGS) entry which is preliminary data.</text>
</comment>
<keyword evidence="4" id="KW-1185">Reference proteome</keyword>
<evidence type="ECO:0000313" key="4">
    <source>
        <dbReference type="Proteomes" id="UP001140206"/>
    </source>
</evidence>
<reference evidence="3" key="1">
    <citation type="submission" date="2022-08" db="EMBL/GenBank/DDBJ databases">
        <authorList>
            <person name="Marques A."/>
        </authorList>
    </citation>
    <scope>NUCLEOTIDE SEQUENCE</scope>
    <source>
        <strain evidence="3">RhyPub2mFocal</strain>
        <tissue evidence="3">Leaves</tissue>
    </source>
</reference>
<feature type="region of interest" description="Disordered" evidence="1">
    <location>
        <begin position="238"/>
        <end position="260"/>
    </location>
</feature>
<proteinExistence type="predicted"/>
<feature type="compositionally biased region" description="Low complexity" evidence="1">
    <location>
        <begin position="15"/>
        <end position="29"/>
    </location>
</feature>
<dbReference type="PROSITE" id="PS50858">
    <property type="entry name" value="BSD"/>
    <property type="match status" value="1"/>
</dbReference>
<dbReference type="Proteomes" id="UP001140206">
    <property type="component" value="Chromosome 3"/>
</dbReference>
<dbReference type="EMBL" id="JAMFTS010000003">
    <property type="protein sequence ID" value="KAJ4770901.1"/>
    <property type="molecule type" value="Genomic_DNA"/>
</dbReference>
<accession>A0AAV8DUN7</accession>
<dbReference type="SMART" id="SM00751">
    <property type="entry name" value="BSD"/>
    <property type="match status" value="1"/>
</dbReference>
<dbReference type="PANTHER" id="PTHR31923">
    <property type="entry name" value="BSD DOMAIN-CONTAINING PROTEIN"/>
    <property type="match status" value="1"/>
</dbReference>
<dbReference type="InterPro" id="IPR035925">
    <property type="entry name" value="BSD_dom_sf"/>
</dbReference>
<dbReference type="SUPFAM" id="SSF140383">
    <property type="entry name" value="BSD domain-like"/>
    <property type="match status" value="1"/>
</dbReference>
<name>A0AAV8DUN7_9POAL</name>